<dbReference type="EMBL" id="BATJ01000008">
    <property type="protein sequence ID" value="GAD67597.1"/>
    <property type="molecule type" value="Genomic_DNA"/>
</dbReference>
<organism evidence="2 3">
    <name type="scientific">Vibrio proteolyticus NBRC 13287</name>
    <dbReference type="NCBI Taxonomy" id="1219065"/>
    <lineage>
        <taxon>Bacteria</taxon>
        <taxon>Pseudomonadati</taxon>
        <taxon>Pseudomonadota</taxon>
        <taxon>Gammaproteobacteria</taxon>
        <taxon>Vibrionales</taxon>
        <taxon>Vibrionaceae</taxon>
        <taxon>Vibrio</taxon>
    </lineage>
</organism>
<proteinExistence type="predicted"/>
<dbReference type="eggNOG" id="COG0834">
    <property type="taxonomic scope" value="Bacteria"/>
</dbReference>
<dbReference type="STRING" id="1219065.VPR01S_08_01800"/>
<keyword evidence="1" id="KW-0732">Signal</keyword>
<dbReference type="AlphaFoldDB" id="U3A2M2"/>
<dbReference type="PANTHER" id="PTHR38834:SF3">
    <property type="entry name" value="SOLUTE-BINDING PROTEIN FAMILY 3_N-TERMINAL DOMAIN-CONTAINING PROTEIN"/>
    <property type="match status" value="1"/>
</dbReference>
<sequence length="242" mass="27294">MTPGRTPKLMYLLACLLLTTLSPAPALAQQAVGPARLMLTTQDWPPYQVYQNGEMQGLALNKIKCALGKLSQPYQITMTDWSEAQLRVHSGAQHGFFVATQTQERDEYATLSTPVAQQTLQWYFGPGVEPKITELSKVNLKFSAKFGSSKWFWLKRNGYNVVKQPRDAKVLLTLLKQREIDVALEDELVFRAELNSAALPVDYFTHQLLETKPMGVYFSKRFLSQYSGFLKSFNSAVTQCKG</sequence>
<feature type="signal peptide" evidence="1">
    <location>
        <begin position="1"/>
        <end position="28"/>
    </location>
</feature>
<evidence type="ECO:0000256" key="1">
    <source>
        <dbReference type="SAM" id="SignalP"/>
    </source>
</evidence>
<gene>
    <name evidence="2" type="ORF">VPR01S_08_01800</name>
</gene>
<name>U3A2M2_VIBPR</name>
<accession>U3A2M2</accession>
<feature type="chain" id="PRO_5004639028" evidence="1">
    <location>
        <begin position="29"/>
        <end position="242"/>
    </location>
</feature>
<dbReference type="PANTHER" id="PTHR38834">
    <property type="entry name" value="PERIPLASMIC SUBSTRATE BINDING PROTEIN FAMILY 3"/>
    <property type="match status" value="1"/>
</dbReference>
<reference evidence="2 3" key="1">
    <citation type="submission" date="2013-09" db="EMBL/GenBank/DDBJ databases">
        <title>Whole genome shotgun sequence of Vibrio proteolyticus NBRC 13287.</title>
        <authorList>
            <person name="Isaki S."/>
            <person name="Hosoyama A."/>
            <person name="Numata M."/>
            <person name="Hashimoto M."/>
            <person name="Hosoyama Y."/>
            <person name="Tsuchikane K."/>
            <person name="Noguchi M."/>
            <person name="Hirakata S."/>
            <person name="Ichikawa N."/>
            <person name="Ohji S."/>
            <person name="Yamazoe A."/>
            <person name="Fujita N."/>
        </authorList>
    </citation>
    <scope>NUCLEOTIDE SEQUENCE [LARGE SCALE GENOMIC DNA]</scope>
    <source>
        <strain evidence="2 3">NBRC 13287</strain>
    </source>
</reference>
<comment type="caution">
    <text evidence="2">The sequence shown here is derived from an EMBL/GenBank/DDBJ whole genome shotgun (WGS) entry which is preliminary data.</text>
</comment>
<evidence type="ECO:0000313" key="3">
    <source>
        <dbReference type="Proteomes" id="UP000016570"/>
    </source>
</evidence>
<keyword evidence="3" id="KW-1185">Reference proteome</keyword>
<dbReference type="Gene3D" id="3.40.190.10">
    <property type="entry name" value="Periplasmic binding protein-like II"/>
    <property type="match status" value="2"/>
</dbReference>
<dbReference type="SUPFAM" id="SSF53850">
    <property type="entry name" value="Periplasmic binding protein-like II"/>
    <property type="match status" value="1"/>
</dbReference>
<protein>
    <submittedName>
        <fullName evidence="2">Uncharacterized protein</fullName>
    </submittedName>
</protein>
<evidence type="ECO:0000313" key="2">
    <source>
        <dbReference type="EMBL" id="GAD67597.1"/>
    </source>
</evidence>
<dbReference type="Proteomes" id="UP000016570">
    <property type="component" value="Unassembled WGS sequence"/>
</dbReference>